<organism evidence="1 2">
    <name type="scientific">Ravibacter arvi</name>
    <dbReference type="NCBI Taxonomy" id="2051041"/>
    <lineage>
        <taxon>Bacteria</taxon>
        <taxon>Pseudomonadati</taxon>
        <taxon>Bacteroidota</taxon>
        <taxon>Cytophagia</taxon>
        <taxon>Cytophagales</taxon>
        <taxon>Spirosomataceae</taxon>
        <taxon>Ravibacter</taxon>
    </lineage>
</organism>
<accession>A0ABP8M8L6</accession>
<dbReference type="Proteomes" id="UP001501508">
    <property type="component" value="Unassembled WGS sequence"/>
</dbReference>
<evidence type="ECO:0000313" key="2">
    <source>
        <dbReference type="Proteomes" id="UP001501508"/>
    </source>
</evidence>
<evidence type="ECO:0000313" key="1">
    <source>
        <dbReference type="EMBL" id="GAA4445188.1"/>
    </source>
</evidence>
<protein>
    <submittedName>
        <fullName evidence="1">Uncharacterized protein</fullName>
    </submittedName>
</protein>
<reference evidence="2" key="1">
    <citation type="journal article" date="2019" name="Int. J. Syst. Evol. Microbiol.">
        <title>The Global Catalogue of Microorganisms (GCM) 10K type strain sequencing project: providing services to taxonomists for standard genome sequencing and annotation.</title>
        <authorList>
            <consortium name="The Broad Institute Genomics Platform"/>
            <consortium name="The Broad Institute Genome Sequencing Center for Infectious Disease"/>
            <person name="Wu L."/>
            <person name="Ma J."/>
        </authorList>
    </citation>
    <scope>NUCLEOTIDE SEQUENCE [LARGE SCALE GENOMIC DNA]</scope>
    <source>
        <strain evidence="2">JCM 31920</strain>
    </source>
</reference>
<sequence>MQQGQCFSKQRLALARPNVAHVKDRSVADEWLYLLVEVSVVPNETGQYQRLSGLTGV</sequence>
<keyword evidence="2" id="KW-1185">Reference proteome</keyword>
<name>A0ABP8M8L6_9BACT</name>
<gene>
    <name evidence="1" type="ORF">GCM10023091_36450</name>
</gene>
<proteinExistence type="predicted"/>
<dbReference type="EMBL" id="BAABEY010000033">
    <property type="protein sequence ID" value="GAA4445188.1"/>
    <property type="molecule type" value="Genomic_DNA"/>
</dbReference>
<comment type="caution">
    <text evidence="1">The sequence shown here is derived from an EMBL/GenBank/DDBJ whole genome shotgun (WGS) entry which is preliminary data.</text>
</comment>